<sequence>MELEKLRSLGLVAEEAVPPPPPPSDSVNLFGDLTLRQHGIFPLCVISDGLLIHHRQEQVRFGNLNGPSEPVGPRSLPACLEG</sequence>
<proteinExistence type="predicted"/>
<evidence type="ECO:0000256" key="1">
    <source>
        <dbReference type="SAM" id="MobiDB-lite"/>
    </source>
</evidence>
<gene>
    <name evidence="2" type="ORF">SAY86_005024</name>
</gene>
<dbReference type="Proteomes" id="UP001346149">
    <property type="component" value="Unassembled WGS sequence"/>
</dbReference>
<protein>
    <submittedName>
        <fullName evidence="2">Uncharacterized protein</fullName>
    </submittedName>
</protein>
<reference evidence="2 3" key="1">
    <citation type="journal article" date="2023" name="Hortic Res">
        <title>Pangenome of water caltrop reveals structural variations and asymmetric subgenome divergence after allopolyploidization.</title>
        <authorList>
            <person name="Zhang X."/>
            <person name="Chen Y."/>
            <person name="Wang L."/>
            <person name="Yuan Y."/>
            <person name="Fang M."/>
            <person name="Shi L."/>
            <person name="Lu R."/>
            <person name="Comes H.P."/>
            <person name="Ma Y."/>
            <person name="Chen Y."/>
            <person name="Huang G."/>
            <person name="Zhou Y."/>
            <person name="Zheng Z."/>
            <person name="Qiu Y."/>
        </authorList>
    </citation>
    <scope>NUCLEOTIDE SEQUENCE [LARGE SCALE GENOMIC DNA]</scope>
    <source>
        <strain evidence="2">F231</strain>
    </source>
</reference>
<dbReference type="AlphaFoldDB" id="A0AAN7L029"/>
<keyword evidence="3" id="KW-1185">Reference proteome</keyword>
<dbReference type="EMBL" id="JAXQNO010000018">
    <property type="protein sequence ID" value="KAK4776336.1"/>
    <property type="molecule type" value="Genomic_DNA"/>
</dbReference>
<evidence type="ECO:0000313" key="3">
    <source>
        <dbReference type="Proteomes" id="UP001346149"/>
    </source>
</evidence>
<organism evidence="2 3">
    <name type="scientific">Trapa natans</name>
    <name type="common">Water chestnut</name>
    <dbReference type="NCBI Taxonomy" id="22666"/>
    <lineage>
        <taxon>Eukaryota</taxon>
        <taxon>Viridiplantae</taxon>
        <taxon>Streptophyta</taxon>
        <taxon>Embryophyta</taxon>
        <taxon>Tracheophyta</taxon>
        <taxon>Spermatophyta</taxon>
        <taxon>Magnoliopsida</taxon>
        <taxon>eudicotyledons</taxon>
        <taxon>Gunneridae</taxon>
        <taxon>Pentapetalae</taxon>
        <taxon>rosids</taxon>
        <taxon>malvids</taxon>
        <taxon>Myrtales</taxon>
        <taxon>Lythraceae</taxon>
        <taxon>Trapa</taxon>
    </lineage>
</organism>
<feature type="region of interest" description="Disordered" evidence="1">
    <location>
        <begin position="62"/>
        <end position="82"/>
    </location>
</feature>
<accession>A0AAN7L029</accession>
<comment type="caution">
    <text evidence="2">The sequence shown here is derived from an EMBL/GenBank/DDBJ whole genome shotgun (WGS) entry which is preliminary data.</text>
</comment>
<name>A0AAN7L029_TRANT</name>
<evidence type="ECO:0000313" key="2">
    <source>
        <dbReference type="EMBL" id="KAK4776336.1"/>
    </source>
</evidence>